<name>A0A0N4U9B6_DRAME</name>
<dbReference type="InterPro" id="IPR000863">
    <property type="entry name" value="Sulfotransferase_dom"/>
</dbReference>
<dbReference type="STRING" id="318479.A0A0N4U9B6"/>
<evidence type="ECO:0000313" key="24">
    <source>
        <dbReference type="Proteomes" id="UP000274756"/>
    </source>
</evidence>
<evidence type="ECO:0000313" key="25">
    <source>
        <dbReference type="WBParaSite" id="DME_0000366701-mRNA-1"/>
    </source>
</evidence>
<evidence type="ECO:0000256" key="18">
    <source>
        <dbReference type="PIRSR" id="PIRSR637359-3"/>
    </source>
</evidence>
<comment type="subcellular location">
    <subcellularLocation>
        <location evidence="1">Golgi apparatus membrane</location>
        <topology evidence="1">Single-pass type II membrane protein</topology>
    </subcellularLocation>
</comment>
<dbReference type="InterPro" id="IPR027417">
    <property type="entry name" value="P-loop_NTPase"/>
</dbReference>
<dbReference type="GO" id="GO:0019213">
    <property type="term" value="F:deacetylase activity"/>
    <property type="evidence" value="ECO:0007669"/>
    <property type="project" value="TreeGrafter"/>
</dbReference>
<feature type="binding site" evidence="17">
    <location>
        <begin position="749"/>
        <end position="753"/>
    </location>
    <ligand>
        <name>3'-phosphoadenylyl sulfate</name>
        <dbReference type="ChEBI" id="CHEBI:58339"/>
    </ligand>
</feature>
<evidence type="ECO:0000256" key="12">
    <source>
        <dbReference type="ARBA" id="ARBA00023136"/>
    </source>
</evidence>
<dbReference type="PANTHER" id="PTHR10605:SF56">
    <property type="entry name" value="BIFUNCTIONAL HEPARAN SULFATE N-DEACETYLASE_N-SULFOTRANSFERASE"/>
    <property type="match status" value="1"/>
</dbReference>
<dbReference type="EMBL" id="UYYG01001162">
    <property type="protein sequence ID" value="VDN57699.1"/>
    <property type="molecule type" value="Genomic_DNA"/>
</dbReference>
<keyword evidence="11" id="KW-0333">Golgi apparatus</keyword>
<evidence type="ECO:0000256" key="4">
    <source>
        <dbReference type="ARBA" id="ARBA00010420"/>
    </source>
</evidence>
<evidence type="ECO:0000256" key="14">
    <source>
        <dbReference type="ARBA" id="ARBA00023180"/>
    </source>
</evidence>
<dbReference type="SUPFAM" id="SSF52540">
    <property type="entry name" value="P-loop containing nucleoside triphosphate hydrolases"/>
    <property type="match status" value="1"/>
</dbReference>
<dbReference type="InterPro" id="IPR037359">
    <property type="entry name" value="NST/OST"/>
</dbReference>
<dbReference type="WBParaSite" id="DME_0000366701-mRNA-1">
    <property type="protein sequence ID" value="DME_0000366701-mRNA-1"/>
    <property type="gene ID" value="DME_0000366701"/>
</dbReference>
<evidence type="ECO:0000256" key="9">
    <source>
        <dbReference type="ARBA" id="ARBA00022968"/>
    </source>
</evidence>
<comment type="pathway">
    <text evidence="3">Glycan metabolism; heparan sulfate biosynthesis.</text>
</comment>
<sequence>YPPQSVAPYICPRAANKTFKVRQYSAYSVNASQLTDAKVLIFVETLYSKLGKQIIQIIDALKIHRKVETVSRNLPLLTTAKRGRYSLIIFENYYKYLNLPLWNRQLLDKYCYEYNVGIISFVASRSNDYKRVQVKNSKLTFTQKQRAKNLRFTSDSKILYLAKVGAVLEYPVPDNDDWVLFDIKGFSSFLSADDVNGIERAAVIFDDGKMDKIKRILFGHNFTYWINKIAFVDSLRYLSKGLIDISLNRYIQIDIDDIFVGSSGTRITRVDADALLASQNAFRRKIENFTYCLGFSGFYFRNGDPLEDEGDERLIELGKNFIWFPHMWRHNHANEYNETYLKAVMAQNKFFAQGMGLSTASHYAVSPQHAGVYPVHEALYNAWRAIWNISVTSTEEYPHFRPASNRRGFIHMNISVLPRQTCGLYTHTQFFHSYPGGFSKLISNIEGGDLFFTILLNEFSIFMTHQQNYANDRLAIFTFERVVDFIYCWTNLRLLWMEPLQMAQAYFQKFPSEKMPVWSNPCNDPRQSRILPSSYNCAEMPLPNLFLVGPQKTGSTALATYLAIHPNFTTNDPISYSYEELQFFGGANYGRGISCATYFDNVDAPRTIASLIPKAAIVIILMDPADRAYSWYQHMRAHNDSLALTYSLNDILFANTSSPVAMRKFRSRCISPGRYVHHLEHWLEYFPPSQIYLVDGDGLRKNPASALKDLVASLHQPEFSFEEFLYFDEKKGFFCLSINGTRKCLGSSKGRKYDAMGTRLRTQLNGIFREDNIALHRFLIRNDLMVPNWLSRQLSHF</sequence>
<evidence type="ECO:0000256" key="13">
    <source>
        <dbReference type="ARBA" id="ARBA00023157"/>
    </source>
</evidence>
<evidence type="ECO:0000256" key="5">
    <source>
        <dbReference type="ARBA" id="ARBA00012979"/>
    </source>
</evidence>
<keyword evidence="7" id="KW-0812">Transmembrane</keyword>
<evidence type="ECO:0000256" key="10">
    <source>
        <dbReference type="ARBA" id="ARBA00022989"/>
    </source>
</evidence>
<keyword evidence="24" id="KW-1185">Reference proteome</keyword>
<evidence type="ECO:0000256" key="17">
    <source>
        <dbReference type="PIRSR" id="PIRSR637359-2"/>
    </source>
</evidence>
<comment type="pathway">
    <text evidence="2">Glycan metabolism; heparin biosynthesis.</text>
</comment>
<dbReference type="InterPro" id="IPR056793">
    <property type="entry name" value="HSNSD_N"/>
</dbReference>
<feature type="active site" description="For sulfotransferase activity" evidence="16">
    <location>
        <position position="552"/>
    </location>
</feature>
<organism evidence="23 25">
    <name type="scientific">Dracunculus medinensis</name>
    <name type="common">Guinea worm</name>
    <dbReference type="NCBI Taxonomy" id="318479"/>
    <lineage>
        <taxon>Eukaryota</taxon>
        <taxon>Metazoa</taxon>
        <taxon>Ecdysozoa</taxon>
        <taxon>Nematoda</taxon>
        <taxon>Chromadorea</taxon>
        <taxon>Rhabditida</taxon>
        <taxon>Spirurina</taxon>
        <taxon>Dracunculoidea</taxon>
        <taxon>Dracunculidae</taxon>
        <taxon>Dracunculus</taxon>
    </lineage>
</organism>
<dbReference type="GO" id="GO:0015012">
    <property type="term" value="P:heparan sulfate proteoglycan biosynthetic process"/>
    <property type="evidence" value="ECO:0007669"/>
    <property type="project" value="UniProtKB-UniPathway"/>
</dbReference>
<keyword evidence="14" id="KW-0325">Glycoprotein</keyword>
<evidence type="ECO:0000313" key="23">
    <source>
        <dbReference type="Proteomes" id="UP000038040"/>
    </source>
</evidence>
<dbReference type="PANTHER" id="PTHR10605">
    <property type="entry name" value="HEPARAN SULFATE SULFOTRANSFERASE"/>
    <property type="match status" value="1"/>
</dbReference>
<reference evidence="22 24" key="2">
    <citation type="submission" date="2018-11" db="EMBL/GenBank/DDBJ databases">
        <authorList>
            <consortium name="Pathogen Informatics"/>
        </authorList>
    </citation>
    <scope>NUCLEOTIDE SEQUENCE [LARGE SCALE GENOMIC DNA]</scope>
</reference>
<protein>
    <recommendedName>
        <fullName evidence="5">[heparan sulfate]-glucosamine N-sulfotransferase</fullName>
        <ecNumber evidence="5">2.8.2.8</ecNumber>
    </recommendedName>
</protein>
<feature type="domain" description="Heparan sulfate-N-deacetylase N-terminal" evidence="21">
    <location>
        <begin position="35"/>
        <end position="238"/>
    </location>
</feature>
<dbReference type="Pfam" id="PF00685">
    <property type="entry name" value="Sulfotransfer_1"/>
    <property type="match status" value="1"/>
</dbReference>
<dbReference type="Proteomes" id="UP000274756">
    <property type="component" value="Unassembled WGS sequence"/>
</dbReference>
<dbReference type="OrthoDB" id="8958249at2759"/>
<keyword evidence="9" id="KW-0735">Signal-anchor</keyword>
<dbReference type="Pfam" id="PF12062">
    <property type="entry name" value="HSNSD-CE"/>
    <property type="match status" value="1"/>
</dbReference>
<keyword evidence="10" id="KW-1133">Transmembrane helix</keyword>
<keyword evidence="12" id="KW-0472">Membrane</keyword>
<dbReference type="GO" id="GO:0016787">
    <property type="term" value="F:hydrolase activity"/>
    <property type="evidence" value="ECO:0007669"/>
    <property type="project" value="UniProtKB-KW"/>
</dbReference>
<dbReference type="GO" id="GO:0000139">
    <property type="term" value="C:Golgi membrane"/>
    <property type="evidence" value="ECO:0007669"/>
    <property type="project" value="UniProtKB-SubCell"/>
</dbReference>
<dbReference type="Proteomes" id="UP000038040">
    <property type="component" value="Unplaced"/>
</dbReference>
<evidence type="ECO:0000256" key="16">
    <source>
        <dbReference type="PIRSR" id="PIRSR637359-1"/>
    </source>
</evidence>
<feature type="domain" description="Heparan sulphate-N-deacetylase deacetylase" evidence="20">
    <location>
        <begin position="248"/>
        <end position="451"/>
    </location>
</feature>
<evidence type="ECO:0000256" key="3">
    <source>
        <dbReference type="ARBA" id="ARBA00005093"/>
    </source>
</evidence>
<comment type="similarity">
    <text evidence="4">Belongs to the sulfotransferase 1 family. NDST subfamily.</text>
</comment>
<feature type="binding site" evidence="17">
    <location>
        <position position="630"/>
    </location>
    <ligand>
        <name>3'-phosphoadenylyl sulfate</name>
        <dbReference type="ChEBI" id="CHEBI:58339"/>
    </ligand>
</feature>
<feature type="domain" description="Sulfotransferase" evidence="19">
    <location>
        <begin position="543"/>
        <end position="770"/>
    </location>
</feature>
<dbReference type="Pfam" id="PF25119">
    <property type="entry name" value="HSNSD_N"/>
    <property type="match status" value="1"/>
</dbReference>
<evidence type="ECO:0000256" key="1">
    <source>
        <dbReference type="ARBA" id="ARBA00004323"/>
    </source>
</evidence>
<evidence type="ECO:0000256" key="2">
    <source>
        <dbReference type="ARBA" id="ARBA00004841"/>
    </source>
</evidence>
<dbReference type="Gene3D" id="3.40.50.300">
    <property type="entry name" value="P-loop containing nucleotide triphosphate hydrolases"/>
    <property type="match status" value="1"/>
</dbReference>
<evidence type="ECO:0000259" key="20">
    <source>
        <dbReference type="Pfam" id="PF12062"/>
    </source>
</evidence>
<dbReference type="InterPro" id="IPR021930">
    <property type="entry name" value="Heparan_SO4_deacetylase_dom"/>
</dbReference>
<feature type="disulfide bond" evidence="18">
    <location>
        <begin position="735"/>
        <end position="744"/>
    </location>
</feature>
<dbReference type="GO" id="GO:0030210">
    <property type="term" value="P:heparin proteoglycan biosynthetic process"/>
    <property type="evidence" value="ECO:0007669"/>
    <property type="project" value="UniProtKB-UniPathway"/>
</dbReference>
<dbReference type="GO" id="GO:0015016">
    <property type="term" value="F:heparan sulfate N-sulfotransferase activity"/>
    <property type="evidence" value="ECO:0007669"/>
    <property type="project" value="UniProtKB-EC"/>
</dbReference>
<accession>A0A0N4U9B6</accession>
<evidence type="ECO:0000256" key="6">
    <source>
        <dbReference type="ARBA" id="ARBA00022679"/>
    </source>
</evidence>
<evidence type="ECO:0000256" key="15">
    <source>
        <dbReference type="ARBA" id="ARBA00023268"/>
    </source>
</evidence>
<dbReference type="EC" id="2.8.2.8" evidence="5"/>
<dbReference type="UniPathway" id="UPA00756"/>
<gene>
    <name evidence="22" type="ORF">DME_LOCUS7672</name>
</gene>
<keyword evidence="6" id="KW-0808">Transferase</keyword>
<evidence type="ECO:0000259" key="21">
    <source>
        <dbReference type="Pfam" id="PF25119"/>
    </source>
</evidence>
<dbReference type="UniPathway" id="UPA00862"/>
<evidence type="ECO:0000259" key="19">
    <source>
        <dbReference type="Pfam" id="PF00685"/>
    </source>
</evidence>
<evidence type="ECO:0000256" key="8">
    <source>
        <dbReference type="ARBA" id="ARBA00022801"/>
    </source>
</evidence>
<reference evidence="25" key="1">
    <citation type="submission" date="2017-02" db="UniProtKB">
        <authorList>
            <consortium name="WormBaseParasite"/>
        </authorList>
    </citation>
    <scope>IDENTIFICATION</scope>
</reference>
<evidence type="ECO:0000256" key="11">
    <source>
        <dbReference type="ARBA" id="ARBA00023034"/>
    </source>
</evidence>
<evidence type="ECO:0000313" key="22">
    <source>
        <dbReference type="EMBL" id="VDN57699.1"/>
    </source>
</evidence>
<keyword evidence="15" id="KW-0511">Multifunctional enzyme</keyword>
<keyword evidence="8" id="KW-0378">Hydrolase</keyword>
<keyword evidence="13 18" id="KW-1015">Disulfide bond</keyword>
<evidence type="ECO:0000256" key="7">
    <source>
        <dbReference type="ARBA" id="ARBA00022692"/>
    </source>
</evidence>
<dbReference type="AlphaFoldDB" id="A0A0N4U9B6"/>
<proteinExistence type="inferred from homology"/>